<protein>
    <submittedName>
        <fullName evidence="1">Uncharacterized protein</fullName>
    </submittedName>
</protein>
<keyword evidence="2" id="KW-1185">Reference proteome</keyword>
<organism evidence="1 2">
    <name type="scientific">Gregarina niphandrodes</name>
    <name type="common">Septate eugregarine</name>
    <dbReference type="NCBI Taxonomy" id="110365"/>
    <lineage>
        <taxon>Eukaryota</taxon>
        <taxon>Sar</taxon>
        <taxon>Alveolata</taxon>
        <taxon>Apicomplexa</taxon>
        <taxon>Conoidasida</taxon>
        <taxon>Gregarinasina</taxon>
        <taxon>Eugregarinorida</taxon>
        <taxon>Gregarinidae</taxon>
        <taxon>Gregarina</taxon>
    </lineage>
</organism>
<comment type="caution">
    <text evidence="1">The sequence shown here is derived from an EMBL/GenBank/DDBJ whole genome shotgun (WGS) entry which is preliminary data.</text>
</comment>
<proteinExistence type="predicted"/>
<evidence type="ECO:0000313" key="1">
    <source>
        <dbReference type="EMBL" id="EZG45804.1"/>
    </source>
</evidence>
<name>A0A023B0S3_GRENI</name>
<reference evidence="1" key="1">
    <citation type="submission" date="2013-12" db="EMBL/GenBank/DDBJ databases">
        <authorList>
            <person name="Omoto C.K."/>
            <person name="Sibley D."/>
            <person name="Venepally P."/>
            <person name="Hadjithomas M."/>
            <person name="Karamycheva S."/>
            <person name="Brunk B."/>
            <person name="Roos D."/>
            <person name="Caler E."/>
            <person name="Lorenzi H."/>
        </authorList>
    </citation>
    <scope>NUCLEOTIDE SEQUENCE</scope>
</reference>
<evidence type="ECO:0000313" key="2">
    <source>
        <dbReference type="Proteomes" id="UP000019763"/>
    </source>
</evidence>
<dbReference type="Proteomes" id="UP000019763">
    <property type="component" value="Unassembled WGS sequence"/>
</dbReference>
<gene>
    <name evidence="1" type="ORF">GNI_136730</name>
</gene>
<dbReference type="GeneID" id="22914865"/>
<dbReference type="VEuPathDB" id="CryptoDB:GNI_136730"/>
<dbReference type="EMBL" id="AFNH02001010">
    <property type="protein sequence ID" value="EZG45804.1"/>
    <property type="molecule type" value="Genomic_DNA"/>
</dbReference>
<dbReference type="AlphaFoldDB" id="A0A023B0S3"/>
<sequence>MTRAVRSSVKEGWKAYLGVITFKTSKDCISLLAAEKDAMNLLDAAYSEEHYLVDVSESGMIRIDKESIPACMEWPHLPRRLHKAIQLLEEGLPASFRRSIITPGVGAPISQMKNSIGEPLVALVQEVREGLRKQQLTMTFAGREIAGETATKIVAAAVAAVEPEPSSVFVEYAQALLKSGSNLWQDAQDRARELRRTISEFRRSSSTRSTRSSIRNSLRRATVDGLEGTELIDFGSHDWTSSLARDSVAGSIPDVSIISAGGDCVRQQAAAQPTPRTWGAIDFRETF</sequence>
<dbReference type="RefSeq" id="XP_011132441.1">
    <property type="nucleotide sequence ID" value="XM_011134139.1"/>
</dbReference>
<accession>A0A023B0S3</accession>